<evidence type="ECO:0000313" key="1">
    <source>
        <dbReference type="EMBL" id="RAK61268.1"/>
    </source>
</evidence>
<gene>
    <name evidence="1" type="ORF">DJ021_16395</name>
</gene>
<dbReference type="GO" id="GO:0016787">
    <property type="term" value="F:hydrolase activity"/>
    <property type="evidence" value="ECO:0007669"/>
    <property type="project" value="UniProtKB-KW"/>
</dbReference>
<dbReference type="Gene3D" id="3.40.50.1000">
    <property type="entry name" value="HAD superfamily/HAD-like"/>
    <property type="match status" value="1"/>
</dbReference>
<accession>A0A328B8F9</accession>
<dbReference type="RefSeq" id="WP_111458560.1">
    <property type="nucleotide sequence ID" value="NZ_QFYP01000001.1"/>
</dbReference>
<keyword evidence="2" id="KW-1185">Reference proteome</keyword>
<dbReference type="AlphaFoldDB" id="A0A328B8F9"/>
<reference evidence="2" key="1">
    <citation type="submission" date="2018-05" db="EMBL/GenBank/DDBJ databases">
        <authorList>
            <person name="Li X."/>
        </authorList>
    </citation>
    <scope>NUCLEOTIDE SEQUENCE [LARGE SCALE GENOMIC DNA]</scope>
    <source>
        <strain evidence="2">HKS-05</strain>
    </source>
</reference>
<dbReference type="SUPFAM" id="SSF56784">
    <property type="entry name" value="HAD-like"/>
    <property type="match status" value="1"/>
</dbReference>
<dbReference type="OrthoDB" id="9785423at2"/>
<keyword evidence="1" id="KW-0378">Hydrolase</keyword>
<dbReference type="InterPro" id="IPR036412">
    <property type="entry name" value="HAD-like_sf"/>
</dbReference>
<sequence>MSFERPRVVFAYDFDGTLAPGHMQNHAFIPDELGMDRADFWEEVRALAVAQRGDEILAYMHVMLTKAQERGLELSLESWRRRGADLKLFPGVEAWFERQNRRAEELQLDLRHFIISSGNRELIEGSPIARHFERIYASAFIFDAKQEAVGIALGVNYTSKTQYLFRINKWTLEEWDSVAINRSLDKDHRPVPFDRIVYFGDGFTDIPTMRLVTDQGGYAVAVYHEGDPASEAAALSLRKDGRAHLAGPGDYTEGSALDGLATAMLTEMAARAHAQNLVKWPDQPT</sequence>
<organism evidence="1 2">
    <name type="scientific">Phenylobacterium hankyongense</name>
    <dbReference type="NCBI Taxonomy" id="1813876"/>
    <lineage>
        <taxon>Bacteria</taxon>
        <taxon>Pseudomonadati</taxon>
        <taxon>Pseudomonadota</taxon>
        <taxon>Alphaproteobacteria</taxon>
        <taxon>Caulobacterales</taxon>
        <taxon>Caulobacteraceae</taxon>
        <taxon>Phenylobacterium</taxon>
    </lineage>
</organism>
<dbReference type="EMBL" id="QFYP01000001">
    <property type="protein sequence ID" value="RAK61268.1"/>
    <property type="molecule type" value="Genomic_DNA"/>
</dbReference>
<name>A0A328B8F9_9CAUL</name>
<dbReference type="InterPro" id="IPR023214">
    <property type="entry name" value="HAD_sf"/>
</dbReference>
<dbReference type="Pfam" id="PF12710">
    <property type="entry name" value="HAD"/>
    <property type="match status" value="1"/>
</dbReference>
<evidence type="ECO:0000313" key="2">
    <source>
        <dbReference type="Proteomes" id="UP000249842"/>
    </source>
</evidence>
<comment type="caution">
    <text evidence="1">The sequence shown here is derived from an EMBL/GenBank/DDBJ whole genome shotgun (WGS) entry which is preliminary data.</text>
</comment>
<protein>
    <submittedName>
        <fullName evidence="1">Haloacid dehalogenase-like hydrolase</fullName>
    </submittedName>
</protein>
<dbReference type="Proteomes" id="UP000249842">
    <property type="component" value="Unassembled WGS sequence"/>
</dbReference>
<proteinExistence type="predicted"/>